<dbReference type="InterPro" id="IPR001584">
    <property type="entry name" value="Integrase_cat-core"/>
</dbReference>
<dbReference type="InterPro" id="IPR001878">
    <property type="entry name" value="Znf_CCHC"/>
</dbReference>
<dbReference type="Pfam" id="PF00665">
    <property type="entry name" value="rve"/>
    <property type="match status" value="1"/>
</dbReference>
<dbReference type="CDD" id="cd09274">
    <property type="entry name" value="RNase_HI_RT_Ty3"/>
    <property type="match status" value="1"/>
</dbReference>
<comment type="caution">
    <text evidence="11">The sequence shown here is derived from an EMBL/GenBank/DDBJ whole genome shotgun (WGS) entry which is preliminary data.</text>
</comment>
<keyword evidence="6" id="KW-0695">RNA-directed DNA polymerase</keyword>
<dbReference type="GO" id="GO:0006508">
    <property type="term" value="P:proteolysis"/>
    <property type="evidence" value="ECO:0007669"/>
    <property type="project" value="InterPro"/>
</dbReference>
<feature type="domain" description="CCHC-type" evidence="9">
    <location>
        <begin position="335"/>
        <end position="349"/>
    </location>
</feature>
<dbReference type="PROSITE" id="PS50158">
    <property type="entry name" value="ZF_CCHC"/>
    <property type="match status" value="1"/>
</dbReference>
<dbReference type="PANTHER" id="PTHR37984">
    <property type="entry name" value="PROTEIN CBG26694"/>
    <property type="match status" value="1"/>
</dbReference>
<organism evidence="11 12">
    <name type="scientific">Mytilus edulis</name>
    <name type="common">Blue mussel</name>
    <dbReference type="NCBI Taxonomy" id="6550"/>
    <lineage>
        <taxon>Eukaryota</taxon>
        <taxon>Metazoa</taxon>
        <taxon>Spiralia</taxon>
        <taxon>Lophotrochozoa</taxon>
        <taxon>Mollusca</taxon>
        <taxon>Bivalvia</taxon>
        <taxon>Autobranchia</taxon>
        <taxon>Pteriomorphia</taxon>
        <taxon>Mytilida</taxon>
        <taxon>Mytiloidea</taxon>
        <taxon>Mytilidae</taxon>
        <taxon>Mytilinae</taxon>
        <taxon>Mytilus</taxon>
    </lineage>
</organism>
<dbReference type="FunFam" id="3.10.20.370:FF:000001">
    <property type="entry name" value="Retrovirus-related Pol polyprotein from transposon 17.6-like protein"/>
    <property type="match status" value="1"/>
</dbReference>
<dbReference type="PANTHER" id="PTHR37984:SF15">
    <property type="entry name" value="INTEGRASE CATALYTIC DOMAIN-CONTAINING PROTEIN"/>
    <property type="match status" value="1"/>
</dbReference>
<keyword evidence="4" id="KW-0255">Endonuclease</keyword>
<dbReference type="Pfam" id="PF22938">
    <property type="entry name" value="Integrase_p58_C"/>
    <property type="match status" value="1"/>
</dbReference>
<reference evidence="11" key="1">
    <citation type="submission" date="2021-03" db="EMBL/GenBank/DDBJ databases">
        <authorList>
            <person name="Bekaert M."/>
        </authorList>
    </citation>
    <scope>NUCLEOTIDE SEQUENCE</scope>
</reference>
<dbReference type="GO" id="GO:0004519">
    <property type="term" value="F:endonuclease activity"/>
    <property type="evidence" value="ECO:0007669"/>
    <property type="project" value="UniProtKB-KW"/>
</dbReference>
<dbReference type="FunFam" id="3.30.420.10:FF:000032">
    <property type="entry name" value="Retrovirus-related Pol polyprotein from transposon 297-like Protein"/>
    <property type="match status" value="1"/>
</dbReference>
<sequence length="1470" mass="167753">MSDFECDDNETPQLLKPRDESPDREIMFRRNIGPSGSGTAGDDDEAGQGDVPIRDEYRGVGENFYRKEYQLGPNQRDLPDRNQNIRGNNPDFDNQIPTGFPRGNTSGTTIKPEPYNGKDSWEEYISHFENCADLGRWKESEKVLLLAASLRGPARTFYISLTSTEKKSYCLLVRTLEQRFGNARHQNRWLSRFETRTRQPQEPIANFGDDLRQMAQKAYSNLDTRAQEVLALNQLYKNISLEMKCRCIDKDCRSVTEAVDLIERYEALLGDPNDRKRGNIRQVSDTKTYPNTQDTDIPVQSKENESILQQLINRIDRLEHGSNSSQTTQRGPRTCFTCNSPDHFYRNCPLYKRPAGPNQASPPNSNWSKNSPNYQGQRSGNNQQNQGNGYPSAHQTGARRNQWDNGLYTNGTISGYKLDFLIDTGSTVSLISNQVHKDIFQSSPDVNQEYLSNGIQTNSFNYPNIESPQDEYSLQNVNGTNLTTYGMVTLEFSLRSAIFCHQFIVCDITPDAILGQDFLLKHVKKIDYRSHILQTENLDIKCWVGGEFRMTCRVLAKDTVVVPSNSSMTLPVNVPNKEHVTSIAIIEPCNLLYEEKNISVVSGIINSDDDYPFVQVVNYSDSDVKLYPNTMLGTCESVAAFPELRQDRCAGVNIIPSRQVEPDENGVPEHLQDLLTRSCTHLTPKEKMTLAELLNKFQDVFSRSPEDIGRTNKIKHSIDTGDARPVRVPPRRLPIGKREIERTEVSKMLERGIIEPSNSPWSAPLVLITKPDLTTRVCVDFRSLNQLSRVDSYPVGRVDDCLEALSNSKLYNLMDLNSGFWQTLKVALTTSPILAYPVPGQTFILDTDASQQAVGAVLSQEQEGKEHVIAYMSKALSRPEQSYCVTRKELLAVVAALKHFHSYLYGQNVLLRTDNAAVSWMKNLKKPTGQTARWLQELGTYDLNVIHRPGLKHTNADALSRVPCTSCLNQQTQNDVQNIEEDSKETAIPQCTPLNQIRAVTRSRQVIPSAGLTKIKDLVIDGWDQISLRKSQLDDHEISEILMRIEDKKRPEWNEISNQSAVIKTLWRQWDRLEIHQGLLYRKWIENETEEFLQLIVPTSKRQEAIRYFHDIPTGGHLGIDKTLDRMQKTFYWPSMKNTIVEYIKRCDSCAAQKQLQARKAPMGKFLTGEPMERVAMDILGPLPMSKNNNRFVLVLSDLFTKWTEAYPLPDQEAKTVAQALTNEFISRFGTPLQLYSDQGRNFESTLLKEVCNLLQIEKTRATSMRPQANGSVERFNRTLVSMVKMYCQDNQDCWDEFIPQLLMAYRSSKHASTGVTPNKMMLGREITLPVQAFIPEPEIENENKVKPHEYVELLQSSLIKAHAHARKHLKGSQEYQKKYYDQSAKKRELIAGQPVWLHDPTRKPGVCSKLLPKWKGPFIVLKKIDDLIYMVKKSPRQPAKVYHIDRLIPYKGRNPPTWYKDKVEKNNEK</sequence>
<dbReference type="InterPro" id="IPR012337">
    <property type="entry name" value="RNaseH-like_sf"/>
</dbReference>
<dbReference type="InterPro" id="IPR001969">
    <property type="entry name" value="Aspartic_peptidase_AS"/>
</dbReference>
<feature type="region of interest" description="Disordered" evidence="8">
    <location>
        <begin position="271"/>
        <end position="298"/>
    </location>
</feature>
<dbReference type="SUPFAM" id="SSF57756">
    <property type="entry name" value="Retrovirus zinc finger-like domains"/>
    <property type="match status" value="1"/>
</dbReference>
<dbReference type="GO" id="GO:0003676">
    <property type="term" value="F:nucleic acid binding"/>
    <property type="evidence" value="ECO:0007669"/>
    <property type="project" value="InterPro"/>
</dbReference>
<dbReference type="Gene3D" id="3.30.420.10">
    <property type="entry name" value="Ribonuclease H-like superfamily/Ribonuclease H"/>
    <property type="match status" value="1"/>
</dbReference>
<dbReference type="SUPFAM" id="SSF53098">
    <property type="entry name" value="Ribonuclease H-like"/>
    <property type="match status" value="1"/>
</dbReference>
<evidence type="ECO:0000259" key="9">
    <source>
        <dbReference type="PROSITE" id="PS50158"/>
    </source>
</evidence>
<keyword evidence="5" id="KW-0378">Hydrolase</keyword>
<accession>A0A8S3SAV2</accession>
<name>A0A8S3SAV2_MYTED</name>
<keyword evidence="1" id="KW-0808">Transferase</keyword>
<dbReference type="InterPro" id="IPR036397">
    <property type="entry name" value="RNaseH_sf"/>
</dbReference>
<feature type="domain" description="Integrase catalytic" evidence="10">
    <location>
        <begin position="1167"/>
        <end position="1326"/>
    </location>
</feature>
<evidence type="ECO:0000256" key="3">
    <source>
        <dbReference type="ARBA" id="ARBA00022722"/>
    </source>
</evidence>
<evidence type="ECO:0000256" key="1">
    <source>
        <dbReference type="ARBA" id="ARBA00022679"/>
    </source>
</evidence>
<dbReference type="CDD" id="cd00303">
    <property type="entry name" value="retropepsin_like"/>
    <property type="match status" value="1"/>
</dbReference>
<dbReference type="InterPro" id="IPR054465">
    <property type="entry name" value="Integrase_p58-like_C"/>
</dbReference>
<dbReference type="EMBL" id="CAJPWZ010001590">
    <property type="protein sequence ID" value="CAG2218184.1"/>
    <property type="molecule type" value="Genomic_DNA"/>
</dbReference>
<protein>
    <recommendedName>
        <fullName evidence="13">Endonuclease</fullName>
    </recommendedName>
</protein>
<keyword evidence="3" id="KW-0540">Nuclease</keyword>
<proteinExistence type="predicted"/>
<dbReference type="GO" id="GO:0008270">
    <property type="term" value="F:zinc ion binding"/>
    <property type="evidence" value="ECO:0007669"/>
    <property type="project" value="UniProtKB-KW"/>
</dbReference>
<evidence type="ECO:0000313" key="12">
    <source>
        <dbReference type="Proteomes" id="UP000683360"/>
    </source>
</evidence>
<evidence type="ECO:0000259" key="10">
    <source>
        <dbReference type="PROSITE" id="PS50994"/>
    </source>
</evidence>
<dbReference type="OrthoDB" id="6264299at2759"/>
<dbReference type="Pfam" id="PF17921">
    <property type="entry name" value="Integrase_H2C2"/>
    <property type="match status" value="1"/>
</dbReference>
<evidence type="ECO:0000256" key="2">
    <source>
        <dbReference type="ARBA" id="ARBA00022695"/>
    </source>
</evidence>
<dbReference type="GO" id="GO:0003964">
    <property type="term" value="F:RNA-directed DNA polymerase activity"/>
    <property type="evidence" value="ECO:0007669"/>
    <property type="project" value="UniProtKB-KW"/>
</dbReference>
<dbReference type="InterPro" id="IPR041373">
    <property type="entry name" value="RT_RNaseH"/>
</dbReference>
<dbReference type="InterPro" id="IPR036875">
    <property type="entry name" value="Znf_CCHC_sf"/>
</dbReference>
<dbReference type="Gene3D" id="3.10.20.370">
    <property type="match status" value="1"/>
</dbReference>
<dbReference type="SUPFAM" id="SSF50630">
    <property type="entry name" value="Acid proteases"/>
    <property type="match status" value="1"/>
</dbReference>
<dbReference type="InterPro" id="IPR021109">
    <property type="entry name" value="Peptidase_aspartic_dom_sf"/>
</dbReference>
<dbReference type="Pfam" id="PF17917">
    <property type="entry name" value="RT_RNaseH"/>
    <property type="match status" value="1"/>
</dbReference>
<evidence type="ECO:0000256" key="6">
    <source>
        <dbReference type="ARBA" id="ARBA00022918"/>
    </source>
</evidence>
<keyword evidence="7" id="KW-0863">Zinc-finger</keyword>
<evidence type="ECO:0000256" key="4">
    <source>
        <dbReference type="ARBA" id="ARBA00022759"/>
    </source>
</evidence>
<feature type="compositionally biased region" description="Basic and acidic residues" evidence="8">
    <location>
        <begin position="16"/>
        <end position="28"/>
    </location>
</feature>
<feature type="compositionally biased region" description="Acidic residues" evidence="8">
    <location>
        <begin position="1"/>
        <end position="10"/>
    </location>
</feature>
<feature type="compositionally biased region" description="Polar residues" evidence="8">
    <location>
        <begin position="281"/>
        <end position="295"/>
    </location>
</feature>
<feature type="region of interest" description="Disordered" evidence="8">
    <location>
        <begin position="68"/>
        <end position="115"/>
    </location>
</feature>
<feature type="compositionally biased region" description="Low complexity" evidence="8">
    <location>
        <begin position="361"/>
        <end position="389"/>
    </location>
</feature>
<dbReference type="FunFam" id="1.10.340.70:FF:000001">
    <property type="entry name" value="Retrovirus-related Pol polyprotein from transposon gypsy-like Protein"/>
    <property type="match status" value="1"/>
</dbReference>
<evidence type="ECO:0000256" key="7">
    <source>
        <dbReference type="PROSITE-ProRule" id="PRU00047"/>
    </source>
</evidence>
<evidence type="ECO:0000313" key="11">
    <source>
        <dbReference type="EMBL" id="CAG2218184.1"/>
    </source>
</evidence>
<keyword evidence="7" id="KW-0479">Metal-binding</keyword>
<keyword evidence="7" id="KW-0862">Zinc</keyword>
<dbReference type="SUPFAM" id="SSF56672">
    <property type="entry name" value="DNA/RNA polymerases"/>
    <property type="match status" value="1"/>
</dbReference>
<keyword evidence="12" id="KW-1185">Reference proteome</keyword>
<feature type="region of interest" description="Disordered" evidence="8">
    <location>
        <begin position="1"/>
        <end position="56"/>
    </location>
</feature>
<evidence type="ECO:0000256" key="8">
    <source>
        <dbReference type="SAM" id="MobiDB-lite"/>
    </source>
</evidence>
<dbReference type="PROSITE" id="PS00141">
    <property type="entry name" value="ASP_PROTEASE"/>
    <property type="match status" value="1"/>
</dbReference>
<dbReference type="Proteomes" id="UP000683360">
    <property type="component" value="Unassembled WGS sequence"/>
</dbReference>
<dbReference type="Gene3D" id="1.10.340.70">
    <property type="match status" value="1"/>
</dbReference>
<dbReference type="InterPro" id="IPR050951">
    <property type="entry name" value="Retrovirus_Pol_polyprotein"/>
</dbReference>
<feature type="region of interest" description="Disordered" evidence="8">
    <location>
        <begin position="349"/>
        <end position="398"/>
    </location>
</feature>
<dbReference type="PROSITE" id="PS50994">
    <property type="entry name" value="INTEGRASE"/>
    <property type="match status" value="1"/>
</dbReference>
<evidence type="ECO:0000256" key="5">
    <source>
        <dbReference type="ARBA" id="ARBA00022801"/>
    </source>
</evidence>
<dbReference type="GO" id="GO:0015074">
    <property type="term" value="P:DNA integration"/>
    <property type="evidence" value="ECO:0007669"/>
    <property type="project" value="InterPro"/>
</dbReference>
<keyword evidence="2" id="KW-0548">Nucleotidyltransferase</keyword>
<feature type="compositionally biased region" description="Polar residues" evidence="8">
    <location>
        <begin position="81"/>
        <end position="109"/>
    </location>
</feature>
<evidence type="ECO:0008006" key="13">
    <source>
        <dbReference type="Google" id="ProtNLM"/>
    </source>
</evidence>
<dbReference type="GO" id="GO:0004190">
    <property type="term" value="F:aspartic-type endopeptidase activity"/>
    <property type="evidence" value="ECO:0007669"/>
    <property type="project" value="InterPro"/>
</dbReference>
<dbReference type="InterPro" id="IPR043502">
    <property type="entry name" value="DNA/RNA_pol_sf"/>
</dbReference>
<gene>
    <name evidence="11" type="ORF">MEDL_31833</name>
</gene>
<dbReference type="Gene3D" id="3.10.10.10">
    <property type="entry name" value="HIV Type 1 Reverse Transcriptase, subunit A, domain 1"/>
    <property type="match status" value="1"/>
</dbReference>
<dbReference type="Gene3D" id="2.40.70.10">
    <property type="entry name" value="Acid Proteases"/>
    <property type="match status" value="1"/>
</dbReference>
<dbReference type="InterPro" id="IPR041588">
    <property type="entry name" value="Integrase_H2C2"/>
</dbReference>